<dbReference type="Gene3D" id="3.40.50.1820">
    <property type="entry name" value="alpha/beta hydrolase"/>
    <property type="match status" value="1"/>
</dbReference>
<dbReference type="EMBL" id="RSCE01000008">
    <property type="protein sequence ID" value="RSH80400.1"/>
    <property type="molecule type" value="Genomic_DNA"/>
</dbReference>
<dbReference type="SUPFAM" id="SSF53474">
    <property type="entry name" value="alpha/beta-Hydrolases"/>
    <property type="match status" value="1"/>
</dbReference>
<evidence type="ECO:0000313" key="1">
    <source>
        <dbReference type="EMBL" id="RSH80400.1"/>
    </source>
</evidence>
<evidence type="ECO:0000313" key="2">
    <source>
        <dbReference type="Proteomes" id="UP000279236"/>
    </source>
</evidence>
<dbReference type="RefSeq" id="XP_028475347.1">
    <property type="nucleotide sequence ID" value="XM_028624275.1"/>
</dbReference>
<evidence type="ECO:0008006" key="3">
    <source>
        <dbReference type="Google" id="ProtNLM"/>
    </source>
</evidence>
<protein>
    <recommendedName>
        <fullName evidence="3">AB hydrolase-1 domain-containing protein</fullName>
    </recommendedName>
</protein>
<dbReference type="Proteomes" id="UP000279236">
    <property type="component" value="Unassembled WGS sequence"/>
</dbReference>
<dbReference type="InterPro" id="IPR013744">
    <property type="entry name" value="SidJ"/>
</dbReference>
<dbReference type="InterPro" id="IPR029058">
    <property type="entry name" value="AB_hydrolase_fold"/>
</dbReference>
<dbReference type="Pfam" id="PF08538">
    <property type="entry name" value="DUF1749"/>
    <property type="match status" value="1"/>
</dbReference>
<keyword evidence="2" id="KW-1185">Reference proteome</keyword>
<comment type="caution">
    <text evidence="1">The sequence shown here is derived from an EMBL/GenBank/DDBJ whole genome shotgun (WGS) entry which is preliminary data.</text>
</comment>
<dbReference type="AlphaFoldDB" id="A0A427XNJ0"/>
<gene>
    <name evidence="1" type="ORF">EHS24_008977</name>
</gene>
<name>A0A427XNJ0_9TREE</name>
<proteinExistence type="predicted"/>
<accession>A0A427XNJ0</accession>
<reference evidence="1 2" key="1">
    <citation type="submission" date="2018-11" db="EMBL/GenBank/DDBJ databases">
        <title>Genome sequence of Apiotrichum porosum DSM 27194.</title>
        <authorList>
            <person name="Aliyu H."/>
            <person name="Gorte O."/>
            <person name="Ochsenreither K."/>
        </authorList>
    </citation>
    <scope>NUCLEOTIDE SEQUENCE [LARGE SCALE GENOMIC DNA]</scope>
    <source>
        <strain evidence="1 2">DSM 27194</strain>
    </source>
</reference>
<dbReference type="OrthoDB" id="10034502at2759"/>
<sequence length="296" mass="32434">MPPSLHGVLSLYPLPNSTWQQRPYFTSGDLASDKAVVFIGGLYSGLFDTPFLVPLSNALTEAKWRLVQIFWSGCYDGFGTGGIDRDRDELAALVKQLIGEGVKTVVVMGHSTGSQDALHYLSTSAEPAVHGAILVSPASDRQFFEKDNDPVWKEQLVIAQRLIAEGKGEEMLGEEMTKAAGARMTANRVFNLIGVGGLDDYFSSDLPDAPDGSAHVHPLSTSFGSLKVPALAFWAENDHCNVLPDHRVLLRRWETASSGRLQWRFLDGATHTVEEEDAQKVLCDEVVGWLSSQFEQ</sequence>
<dbReference type="PANTHER" id="PTHR31591">
    <property type="entry name" value="UPF0613 PROTEIN PB24D3.06C"/>
    <property type="match status" value="1"/>
</dbReference>
<dbReference type="GeneID" id="39593520"/>
<dbReference type="PANTHER" id="PTHR31591:SF1">
    <property type="entry name" value="UPF0613 PROTEIN PB24D3.06C"/>
    <property type="match status" value="1"/>
</dbReference>
<organism evidence="1 2">
    <name type="scientific">Apiotrichum porosum</name>
    <dbReference type="NCBI Taxonomy" id="105984"/>
    <lineage>
        <taxon>Eukaryota</taxon>
        <taxon>Fungi</taxon>
        <taxon>Dikarya</taxon>
        <taxon>Basidiomycota</taxon>
        <taxon>Agaricomycotina</taxon>
        <taxon>Tremellomycetes</taxon>
        <taxon>Trichosporonales</taxon>
        <taxon>Trichosporonaceae</taxon>
        <taxon>Apiotrichum</taxon>
    </lineage>
</organism>